<dbReference type="EMBL" id="JAQQWI010000016">
    <property type="protein sequence ID" value="KAK8009060.1"/>
    <property type="molecule type" value="Genomic_DNA"/>
</dbReference>
<dbReference type="Pfam" id="PF04616">
    <property type="entry name" value="Glyco_hydro_43"/>
    <property type="match status" value="1"/>
</dbReference>
<comment type="caution">
    <text evidence="6">The sequence shown here is derived from an EMBL/GenBank/DDBJ whole genome shotgun (WGS) entry which is preliminary data.</text>
</comment>
<comment type="similarity">
    <text evidence="1 5">Belongs to the glycosyl hydrolase 43 family.</text>
</comment>
<sequence>MDHSCQTLTSVSTPDPFMVYANGIYYLTFTSGGNKIEIWSSKTLDSFEESARKETIWFVASYRPASPDLSGTHAYFFHRTPPPGTAHSADLWAPELHAIFGRWYIYYAAAHPKHGNKSHRMYVLGGPPAHEDPTQGQWEFLGRIHGMPDQWAIDGTVFTLHGELYMVYSGWPLDNYDDSDLMQQLFIMKLDDPTMAADGCGGPVVISSPEQPWEFSRDGNGDHGINEGPQFLSSPDGGWKGIVYSCAGSWTHEYKLAVLHYSGGDPLDPRAWPKGQEPLLQAGWGGKGPYGPGHGNFVSLGGSGGGGGDTLCVFHGTDDPADGWSNRKARCQRVFFTEGGPYMGLYCGGGRDHATMLKASKGGLMARIRRKLSKRKKRGSERGGALQTLTALLEGH</sequence>
<evidence type="ECO:0000313" key="6">
    <source>
        <dbReference type="EMBL" id="KAK8009060.1"/>
    </source>
</evidence>
<evidence type="ECO:0000313" key="7">
    <source>
        <dbReference type="Proteomes" id="UP001396898"/>
    </source>
</evidence>
<dbReference type="PANTHER" id="PTHR43817:SF1">
    <property type="entry name" value="HYDROLASE, FAMILY 43, PUTATIVE (AFU_ORTHOLOGUE AFUA_3G01660)-RELATED"/>
    <property type="match status" value="1"/>
</dbReference>
<proteinExistence type="inferred from homology"/>
<dbReference type="Gene3D" id="2.115.10.20">
    <property type="entry name" value="Glycosyl hydrolase domain, family 43"/>
    <property type="match status" value="1"/>
</dbReference>
<reference evidence="6 7" key="1">
    <citation type="submission" date="2023-01" db="EMBL/GenBank/DDBJ databases">
        <title>Analysis of 21 Apiospora genomes using comparative genomics revels a genus with tremendous synthesis potential of carbohydrate active enzymes and secondary metabolites.</title>
        <authorList>
            <person name="Sorensen T."/>
        </authorList>
    </citation>
    <scope>NUCLEOTIDE SEQUENCE [LARGE SCALE GENOMIC DNA]</scope>
    <source>
        <strain evidence="6 7">CBS 20057</strain>
    </source>
</reference>
<evidence type="ECO:0000256" key="4">
    <source>
        <dbReference type="ARBA" id="ARBA00023295"/>
    </source>
</evidence>
<dbReference type="GO" id="GO:0016787">
    <property type="term" value="F:hydrolase activity"/>
    <property type="evidence" value="ECO:0007669"/>
    <property type="project" value="UniProtKB-KW"/>
</dbReference>
<evidence type="ECO:0000256" key="1">
    <source>
        <dbReference type="ARBA" id="ARBA00009865"/>
    </source>
</evidence>
<evidence type="ECO:0000256" key="3">
    <source>
        <dbReference type="ARBA" id="ARBA00022801"/>
    </source>
</evidence>
<name>A0ABR1REX1_9PEZI</name>
<evidence type="ECO:0000256" key="5">
    <source>
        <dbReference type="RuleBase" id="RU361187"/>
    </source>
</evidence>
<dbReference type="SUPFAM" id="SSF75005">
    <property type="entry name" value="Arabinanase/levansucrase/invertase"/>
    <property type="match status" value="1"/>
</dbReference>
<keyword evidence="2" id="KW-0732">Signal</keyword>
<keyword evidence="3 5" id="KW-0378">Hydrolase</keyword>
<dbReference type="Proteomes" id="UP001396898">
    <property type="component" value="Unassembled WGS sequence"/>
</dbReference>
<protein>
    <submittedName>
        <fullName evidence="6">Glycoside hydrolase family 43 protein</fullName>
    </submittedName>
</protein>
<accession>A0ABR1REX1</accession>
<organism evidence="6 7">
    <name type="scientific">Apiospora marii</name>
    <dbReference type="NCBI Taxonomy" id="335849"/>
    <lineage>
        <taxon>Eukaryota</taxon>
        <taxon>Fungi</taxon>
        <taxon>Dikarya</taxon>
        <taxon>Ascomycota</taxon>
        <taxon>Pezizomycotina</taxon>
        <taxon>Sordariomycetes</taxon>
        <taxon>Xylariomycetidae</taxon>
        <taxon>Amphisphaeriales</taxon>
        <taxon>Apiosporaceae</taxon>
        <taxon>Apiospora</taxon>
    </lineage>
</organism>
<evidence type="ECO:0000256" key="2">
    <source>
        <dbReference type="ARBA" id="ARBA00022729"/>
    </source>
</evidence>
<dbReference type="CDD" id="cd18820">
    <property type="entry name" value="GH43_LbAraf43-like"/>
    <property type="match status" value="1"/>
</dbReference>
<dbReference type="InterPro" id="IPR006710">
    <property type="entry name" value="Glyco_hydro_43"/>
</dbReference>
<dbReference type="InterPro" id="IPR023296">
    <property type="entry name" value="Glyco_hydro_beta-prop_sf"/>
</dbReference>
<gene>
    <name evidence="6" type="ORF">PG991_011611</name>
</gene>
<keyword evidence="4 5" id="KW-0326">Glycosidase</keyword>
<dbReference type="PANTHER" id="PTHR43817">
    <property type="entry name" value="GLYCOSYL HYDROLASE"/>
    <property type="match status" value="1"/>
</dbReference>
<keyword evidence="7" id="KW-1185">Reference proteome</keyword>